<dbReference type="STRING" id="153496.A0U89_08085"/>
<organism evidence="1 2">
    <name type="scientific">Kozakia baliensis</name>
    <dbReference type="NCBI Taxonomy" id="153496"/>
    <lineage>
        <taxon>Bacteria</taxon>
        <taxon>Pseudomonadati</taxon>
        <taxon>Pseudomonadota</taxon>
        <taxon>Alphaproteobacteria</taxon>
        <taxon>Acetobacterales</taxon>
        <taxon>Acetobacteraceae</taxon>
        <taxon>Kozakia</taxon>
    </lineage>
</organism>
<accession>A0A1D8UTY6</accession>
<dbReference type="Gene3D" id="1.10.10.10">
    <property type="entry name" value="Winged helix-like DNA-binding domain superfamily/Winged helix DNA-binding domain"/>
    <property type="match status" value="1"/>
</dbReference>
<dbReference type="PROSITE" id="PS50995">
    <property type="entry name" value="HTH_MARR_2"/>
    <property type="match status" value="1"/>
</dbReference>
<gene>
    <name evidence="1" type="ORF">A0U89_08085</name>
</gene>
<name>A0A1D8UTY6_9PROT</name>
<dbReference type="GO" id="GO:0006950">
    <property type="term" value="P:response to stress"/>
    <property type="evidence" value="ECO:0007669"/>
    <property type="project" value="TreeGrafter"/>
</dbReference>
<dbReference type="InterPro" id="IPR036388">
    <property type="entry name" value="WH-like_DNA-bd_sf"/>
</dbReference>
<dbReference type="AlphaFoldDB" id="A0A1D8UTY6"/>
<dbReference type="SMART" id="SM00347">
    <property type="entry name" value="HTH_MARR"/>
    <property type="match status" value="1"/>
</dbReference>
<dbReference type="InterPro" id="IPR039422">
    <property type="entry name" value="MarR/SlyA-like"/>
</dbReference>
<dbReference type="GO" id="GO:0003700">
    <property type="term" value="F:DNA-binding transcription factor activity"/>
    <property type="evidence" value="ECO:0007669"/>
    <property type="project" value="InterPro"/>
</dbReference>
<dbReference type="eggNOG" id="COG1846">
    <property type="taxonomic scope" value="Bacteria"/>
</dbReference>
<evidence type="ECO:0000313" key="1">
    <source>
        <dbReference type="EMBL" id="AOX17108.1"/>
    </source>
</evidence>
<dbReference type="Pfam" id="PF12802">
    <property type="entry name" value="MarR_2"/>
    <property type="match status" value="1"/>
</dbReference>
<dbReference type="RefSeq" id="WP_029604453.1">
    <property type="nucleotide sequence ID" value="NZ_BJVW01000003.1"/>
</dbReference>
<dbReference type="InterPro" id="IPR000835">
    <property type="entry name" value="HTH_MarR-typ"/>
</dbReference>
<keyword evidence="2" id="KW-1185">Reference proteome</keyword>
<dbReference type="InterPro" id="IPR036390">
    <property type="entry name" value="WH_DNA-bd_sf"/>
</dbReference>
<dbReference type="PRINTS" id="PR00598">
    <property type="entry name" value="HTHMARR"/>
</dbReference>
<dbReference type="PANTHER" id="PTHR33164:SF44">
    <property type="entry name" value="TRANSCRIPTIONAL REGULATORY PROTEIN"/>
    <property type="match status" value="1"/>
</dbReference>
<proteinExistence type="predicted"/>
<dbReference type="OrthoDB" id="9799368at2"/>
<dbReference type="PANTHER" id="PTHR33164">
    <property type="entry name" value="TRANSCRIPTIONAL REGULATOR, MARR FAMILY"/>
    <property type="match status" value="1"/>
</dbReference>
<dbReference type="SUPFAM" id="SSF46785">
    <property type="entry name" value="Winged helix' DNA-binding domain"/>
    <property type="match status" value="1"/>
</dbReference>
<dbReference type="KEGG" id="kba:A0U89_08085"/>
<reference evidence="1 2" key="1">
    <citation type="journal article" date="2016" name="Microb. Cell Fact.">
        <title>Dissection of exopolysaccharide biosynthesis in Kozakia baliensis.</title>
        <authorList>
            <person name="Brandt J.U."/>
            <person name="Jakob F."/>
            <person name="Behr J."/>
            <person name="Geissler A.J."/>
            <person name="Vogel R.F."/>
        </authorList>
    </citation>
    <scope>NUCLEOTIDE SEQUENCE [LARGE SCALE GENOMIC DNA]</scope>
    <source>
        <strain evidence="1 2">DSM 14400</strain>
    </source>
</reference>
<dbReference type="EMBL" id="CP014674">
    <property type="protein sequence ID" value="AOX17108.1"/>
    <property type="molecule type" value="Genomic_DNA"/>
</dbReference>
<evidence type="ECO:0000313" key="2">
    <source>
        <dbReference type="Proteomes" id="UP000179145"/>
    </source>
</evidence>
<sequence length="160" mass="18206">MSISRGSGDAPGFTHLYLREEQVRSTYESLLLAWRELEAISDARLRDEKLGAAHHRVLFLVSTHPGCTMSDLLRRLNITKQSLNRVLQELVARAYLEQRNSEQDKRLRLLFLTPKGHAVENAVFDALRERMTMAYRDVGGQAVDGFRRVLASLQSESVPL</sequence>
<protein>
    <submittedName>
        <fullName evidence="1">Uncharacterized protein</fullName>
    </submittedName>
</protein>
<dbReference type="Proteomes" id="UP000179145">
    <property type="component" value="Chromosome"/>
</dbReference>